<sequence>MASVSKAETRRTDLKRKLLAGVRDFNVERYRKNDKELKSIRNTEVRAYYEAQNQKLNDWAEVDSLVWSLADDIIDSTNPDADHDGIIDRTAPLYSMGHDLEAFLPLEERDKRRRNHRVAQRALNVNVAANILLLVAKVIAVTSTHSLSLIASLTDSALDLLCTLIIWGTSYLAKRKTKSEDLSFPVGRRRLEPLGILVFSILMMVSFLQILQESIKRLLSPRDGKNLSLSSVAIWSMAGNAIVKGLVGIFYAHVKTSQVQTLVQGRAFWQFPRSDTDYDPDCKTDVYFNTASLIFPLIGSKLSIWYLDPVGAAILSLYVVYDWGNTALLTIFRLTGAAVSPQLAKKFMYLAWRFSPVIDAYKSMTAYHVGDGIVVEVEIALDESTSLAEAHDISQTMQYCFEGEFFVSVF</sequence>
<keyword evidence="3 6" id="KW-0812">Transmembrane</keyword>
<accession>A0AAD6GNW6</accession>
<evidence type="ECO:0000256" key="4">
    <source>
        <dbReference type="ARBA" id="ARBA00022989"/>
    </source>
</evidence>
<evidence type="ECO:0000313" key="8">
    <source>
        <dbReference type="EMBL" id="KAJ5569209.1"/>
    </source>
</evidence>
<reference evidence="8 9" key="1">
    <citation type="journal article" date="2023" name="IMA Fungus">
        <title>Comparative genomic study of the Penicillium genus elucidates a diverse pangenome and 15 lateral gene transfer events.</title>
        <authorList>
            <person name="Petersen C."/>
            <person name="Sorensen T."/>
            <person name="Nielsen M.R."/>
            <person name="Sondergaard T.E."/>
            <person name="Sorensen J.L."/>
            <person name="Fitzpatrick D.A."/>
            <person name="Frisvad J.C."/>
            <person name="Nielsen K.L."/>
        </authorList>
    </citation>
    <scope>NUCLEOTIDE SEQUENCE [LARGE SCALE GENOMIC DNA]</scope>
    <source>
        <strain evidence="8 9">IBT 29057</strain>
    </source>
</reference>
<dbReference type="GO" id="GO:0098771">
    <property type="term" value="P:inorganic ion homeostasis"/>
    <property type="evidence" value="ECO:0007669"/>
    <property type="project" value="UniProtKB-ARBA"/>
</dbReference>
<dbReference type="InterPro" id="IPR027469">
    <property type="entry name" value="Cation_efflux_TMD_sf"/>
</dbReference>
<feature type="transmembrane region" description="Helical" evidence="6">
    <location>
        <begin position="122"/>
        <end position="143"/>
    </location>
</feature>
<dbReference type="EMBL" id="JAQJAC010000010">
    <property type="protein sequence ID" value="KAJ5569209.1"/>
    <property type="molecule type" value="Genomic_DNA"/>
</dbReference>
<dbReference type="PANTHER" id="PTHR43840:SF11">
    <property type="entry name" value="CATION DIFFUSION FACILITATOR 10"/>
    <property type="match status" value="1"/>
</dbReference>
<feature type="transmembrane region" description="Helical" evidence="6">
    <location>
        <begin position="232"/>
        <end position="252"/>
    </location>
</feature>
<dbReference type="Proteomes" id="UP001216150">
    <property type="component" value="Unassembled WGS sequence"/>
</dbReference>
<evidence type="ECO:0000256" key="3">
    <source>
        <dbReference type="ARBA" id="ARBA00022692"/>
    </source>
</evidence>
<keyword evidence="5 6" id="KW-0472">Membrane</keyword>
<evidence type="ECO:0000256" key="1">
    <source>
        <dbReference type="ARBA" id="ARBA00004141"/>
    </source>
</evidence>
<dbReference type="InterPro" id="IPR050291">
    <property type="entry name" value="CDF_Transporter"/>
</dbReference>
<gene>
    <name evidence="8" type="ORF">N7450_011695</name>
</gene>
<evidence type="ECO:0000256" key="5">
    <source>
        <dbReference type="ARBA" id="ARBA00023136"/>
    </source>
</evidence>
<dbReference type="GO" id="GO:0030003">
    <property type="term" value="P:intracellular monoatomic cation homeostasis"/>
    <property type="evidence" value="ECO:0007669"/>
    <property type="project" value="UniProtKB-ARBA"/>
</dbReference>
<dbReference type="FunFam" id="1.20.1510.10:FF:000005">
    <property type="entry name" value="Putative Cation diffusion facilitator 1"/>
    <property type="match status" value="1"/>
</dbReference>
<dbReference type="SUPFAM" id="SSF160240">
    <property type="entry name" value="Cation efflux protein cytoplasmic domain-like"/>
    <property type="match status" value="1"/>
</dbReference>
<proteinExistence type="predicted"/>
<feature type="transmembrane region" description="Helical" evidence="6">
    <location>
        <begin position="194"/>
        <end position="212"/>
    </location>
</feature>
<evidence type="ECO:0000256" key="2">
    <source>
        <dbReference type="ARBA" id="ARBA00022448"/>
    </source>
</evidence>
<dbReference type="InterPro" id="IPR058533">
    <property type="entry name" value="Cation_efflux_TM"/>
</dbReference>
<dbReference type="PANTHER" id="PTHR43840">
    <property type="entry name" value="MITOCHONDRIAL METAL TRANSPORTER 1-RELATED"/>
    <property type="match status" value="1"/>
</dbReference>
<dbReference type="AlphaFoldDB" id="A0AAD6GNW6"/>
<keyword evidence="2" id="KW-0813">Transport</keyword>
<feature type="domain" description="Cation efflux protein transmembrane" evidence="7">
    <location>
        <begin position="125"/>
        <end position="328"/>
    </location>
</feature>
<evidence type="ECO:0000313" key="9">
    <source>
        <dbReference type="Proteomes" id="UP001216150"/>
    </source>
</evidence>
<dbReference type="Pfam" id="PF01545">
    <property type="entry name" value="Cation_efflux"/>
    <property type="match status" value="1"/>
</dbReference>
<feature type="transmembrane region" description="Helical" evidence="6">
    <location>
        <begin position="149"/>
        <end position="173"/>
    </location>
</feature>
<dbReference type="Gene3D" id="3.30.70.1350">
    <property type="entry name" value="Cation efflux protein, cytoplasmic domain"/>
    <property type="match status" value="1"/>
</dbReference>
<comment type="caution">
    <text evidence="8">The sequence shown here is derived from an EMBL/GenBank/DDBJ whole genome shotgun (WGS) entry which is preliminary data.</text>
</comment>
<keyword evidence="9" id="KW-1185">Reference proteome</keyword>
<dbReference type="InterPro" id="IPR036837">
    <property type="entry name" value="Cation_efflux_CTD_sf"/>
</dbReference>
<dbReference type="GO" id="GO:0016020">
    <property type="term" value="C:membrane"/>
    <property type="evidence" value="ECO:0007669"/>
    <property type="project" value="UniProtKB-SubCell"/>
</dbReference>
<dbReference type="SUPFAM" id="SSF161111">
    <property type="entry name" value="Cation efflux protein transmembrane domain-like"/>
    <property type="match status" value="1"/>
</dbReference>
<keyword evidence="4 6" id="KW-1133">Transmembrane helix</keyword>
<name>A0AAD6GNW6_9EURO</name>
<evidence type="ECO:0000256" key="6">
    <source>
        <dbReference type="SAM" id="Phobius"/>
    </source>
</evidence>
<organism evidence="8 9">
    <name type="scientific">Penicillium hetheringtonii</name>
    <dbReference type="NCBI Taxonomy" id="911720"/>
    <lineage>
        <taxon>Eukaryota</taxon>
        <taxon>Fungi</taxon>
        <taxon>Dikarya</taxon>
        <taxon>Ascomycota</taxon>
        <taxon>Pezizomycotina</taxon>
        <taxon>Eurotiomycetes</taxon>
        <taxon>Eurotiomycetidae</taxon>
        <taxon>Eurotiales</taxon>
        <taxon>Aspergillaceae</taxon>
        <taxon>Penicillium</taxon>
    </lineage>
</organism>
<comment type="subcellular location">
    <subcellularLocation>
        <location evidence="1">Membrane</location>
        <topology evidence="1">Multi-pass membrane protein</topology>
    </subcellularLocation>
</comment>
<dbReference type="GO" id="GO:0008324">
    <property type="term" value="F:monoatomic cation transmembrane transporter activity"/>
    <property type="evidence" value="ECO:0007669"/>
    <property type="project" value="InterPro"/>
</dbReference>
<evidence type="ECO:0000259" key="7">
    <source>
        <dbReference type="Pfam" id="PF01545"/>
    </source>
</evidence>
<protein>
    <recommendedName>
        <fullName evidence="7">Cation efflux protein transmembrane domain-containing protein</fullName>
    </recommendedName>
</protein>
<dbReference type="Gene3D" id="1.20.1510.10">
    <property type="entry name" value="Cation efflux protein transmembrane domain"/>
    <property type="match status" value="1"/>
</dbReference>